<name>D4E8Y3_SEROD</name>
<dbReference type="STRING" id="667129.HMPREF0758_4633"/>
<dbReference type="EMBL" id="ADBY01000058">
    <property type="protein sequence ID" value="EFE93749.1"/>
    <property type="molecule type" value="Genomic_DNA"/>
</dbReference>
<dbReference type="Proteomes" id="UP000005723">
    <property type="component" value="Unassembled WGS sequence"/>
</dbReference>
<dbReference type="AlphaFoldDB" id="D4E8Y3"/>
<evidence type="ECO:0000313" key="2">
    <source>
        <dbReference type="Proteomes" id="UP000005723"/>
    </source>
</evidence>
<keyword evidence="2" id="KW-1185">Reference proteome</keyword>
<dbReference type="HOGENOM" id="CLU_3276562_0_0_6"/>
<accession>D4E8Y3</accession>
<comment type="caution">
    <text evidence="1">The sequence shown here is derived from an EMBL/GenBank/DDBJ whole genome shotgun (WGS) entry which is preliminary data.</text>
</comment>
<protein>
    <submittedName>
        <fullName evidence="1">Uncharacterized protein</fullName>
    </submittedName>
</protein>
<reference evidence="1 2" key="1">
    <citation type="submission" date="2010-01" db="EMBL/GenBank/DDBJ databases">
        <authorList>
            <person name="Muzny D."/>
            <person name="Qin X."/>
            <person name="Deng J."/>
            <person name="Jiang H."/>
            <person name="Liu Y."/>
            <person name="Qu J."/>
            <person name="Song X.-Z."/>
            <person name="Zhang L."/>
            <person name="Thornton R."/>
            <person name="Coyle M."/>
            <person name="Francisco L."/>
            <person name="Jackson L."/>
            <person name="Javaid M."/>
            <person name="Korchina V."/>
            <person name="Kovar C."/>
            <person name="Mata R."/>
            <person name="Mathew T."/>
            <person name="Ngo R."/>
            <person name="Nguyen L."/>
            <person name="Nguyen N."/>
            <person name="Okwuonu G."/>
            <person name="Ongeri F."/>
            <person name="Pham C."/>
            <person name="Simmons D."/>
            <person name="Wilczek-Boney K."/>
            <person name="Hale W."/>
            <person name="Jakkamsetti A."/>
            <person name="Pham P."/>
            <person name="Ruth R."/>
            <person name="San Lucas F."/>
            <person name="Warren J."/>
            <person name="Zhang J."/>
            <person name="Zhao Z."/>
            <person name="Zhou C."/>
            <person name="Zhu D."/>
            <person name="Lee S."/>
            <person name="Bess C."/>
            <person name="Blankenburg K."/>
            <person name="Forbes L."/>
            <person name="Fu Q."/>
            <person name="Gubbala S."/>
            <person name="Hirani K."/>
            <person name="Jayaseelan J.C."/>
            <person name="Lara F."/>
            <person name="Munidasa M."/>
            <person name="Palculict T."/>
            <person name="Patil S."/>
            <person name="Pu L.-L."/>
            <person name="Saada N."/>
            <person name="Tang L."/>
            <person name="Weissenberger G."/>
            <person name="Zhu Y."/>
            <person name="Hemphill L."/>
            <person name="Shang Y."/>
            <person name="Youmans B."/>
            <person name="Ayvaz T."/>
            <person name="Ross M."/>
            <person name="Santibanez J."/>
            <person name="Aqrawi P."/>
            <person name="Gross S."/>
            <person name="Joshi V."/>
            <person name="Fowler G."/>
            <person name="Nazareth L."/>
            <person name="Reid J."/>
            <person name="Worley K."/>
            <person name="Petrosino J."/>
            <person name="Highlander S."/>
            <person name="Gibbs R."/>
        </authorList>
    </citation>
    <scope>NUCLEOTIDE SEQUENCE [LARGE SCALE GENOMIC DNA]</scope>
    <source>
        <strain evidence="1 2">DSM 4582</strain>
    </source>
</reference>
<organism evidence="1 2">
    <name type="scientific">Serratia odorifera DSM 4582</name>
    <dbReference type="NCBI Taxonomy" id="667129"/>
    <lineage>
        <taxon>Bacteria</taxon>
        <taxon>Pseudomonadati</taxon>
        <taxon>Pseudomonadota</taxon>
        <taxon>Gammaproteobacteria</taxon>
        <taxon>Enterobacterales</taxon>
        <taxon>Yersiniaceae</taxon>
        <taxon>Serratia</taxon>
    </lineage>
</organism>
<evidence type="ECO:0000313" key="1">
    <source>
        <dbReference type="EMBL" id="EFE93749.1"/>
    </source>
</evidence>
<gene>
    <name evidence="1" type="ORF">HMPREF0758_4633</name>
</gene>
<proteinExistence type="predicted"/>
<sequence>MLAGCVNGTFGNIWQEKVMIAAGLSTAPCRLFGRCSILLSC</sequence>